<dbReference type="SMART" id="SM00332">
    <property type="entry name" value="PP2Cc"/>
    <property type="match status" value="1"/>
</dbReference>
<dbReference type="AlphaFoldDB" id="A0A8X7R967"/>
<evidence type="ECO:0000259" key="1">
    <source>
        <dbReference type="PROSITE" id="PS51746"/>
    </source>
</evidence>
<proteinExistence type="predicted"/>
<dbReference type="SUPFAM" id="SSF81606">
    <property type="entry name" value="PP2C-like"/>
    <property type="match status" value="1"/>
</dbReference>
<sequence length="316" mass="34860">MGHFSSMFSGLARSFSIKKVKNNNGTCDAKEKEMILKSCGYVYAEGSNNSASVFSKRGEKGVNQDCAIVWEGFGCQEDMIFCGIFDGHGPWGHYVAKHTCASVDQELEHHRKIDSYNSGTTAITIVRQGDVIYVSNVGDSRAVLATSSDEGSMVAIQLTLDFKPNLPQEKERIIGCNGRVFCMKDEPGVHRVWQPDTEAPGLAMSRAFGDYCIKEYGLVSVPEVTQRHISAKDHFIILASDGIWDVITNQEAIEIVSSTAERPKAAKRLVEQAVRAWKKKRRGIAMDDMSVVCLFLHSSSSSPSLSQHVQHATTFK</sequence>
<accession>A0A8X7R967</accession>
<protein>
    <recommendedName>
        <fullName evidence="1">PPM-type phosphatase domain-containing protein</fullName>
    </recommendedName>
</protein>
<keyword evidence="3" id="KW-1185">Reference proteome</keyword>
<dbReference type="Pfam" id="PF00481">
    <property type="entry name" value="PP2C"/>
    <property type="match status" value="1"/>
</dbReference>
<dbReference type="GO" id="GO:0004722">
    <property type="term" value="F:protein serine/threonine phosphatase activity"/>
    <property type="evidence" value="ECO:0007669"/>
    <property type="project" value="InterPro"/>
</dbReference>
<gene>
    <name evidence="2" type="ORF">Bca52824_055286</name>
</gene>
<evidence type="ECO:0000313" key="2">
    <source>
        <dbReference type="EMBL" id="KAG2284066.1"/>
    </source>
</evidence>
<dbReference type="Proteomes" id="UP000886595">
    <property type="component" value="Unassembled WGS sequence"/>
</dbReference>
<dbReference type="InterPro" id="IPR001932">
    <property type="entry name" value="PPM-type_phosphatase-like_dom"/>
</dbReference>
<dbReference type="EMBL" id="JAAMPC010000011">
    <property type="protein sequence ID" value="KAG2284066.1"/>
    <property type="molecule type" value="Genomic_DNA"/>
</dbReference>
<dbReference type="InterPro" id="IPR036457">
    <property type="entry name" value="PPM-type-like_dom_sf"/>
</dbReference>
<dbReference type="InterPro" id="IPR015655">
    <property type="entry name" value="PP2C"/>
</dbReference>
<dbReference type="Gene3D" id="3.60.40.10">
    <property type="entry name" value="PPM-type phosphatase domain"/>
    <property type="match status" value="1"/>
</dbReference>
<name>A0A8X7R967_BRACI</name>
<dbReference type="OrthoDB" id="10264738at2759"/>
<dbReference type="PROSITE" id="PS51746">
    <property type="entry name" value="PPM_2"/>
    <property type="match status" value="1"/>
</dbReference>
<dbReference type="CDD" id="cd00143">
    <property type="entry name" value="PP2Cc"/>
    <property type="match status" value="1"/>
</dbReference>
<evidence type="ECO:0000313" key="3">
    <source>
        <dbReference type="Proteomes" id="UP000886595"/>
    </source>
</evidence>
<organism evidence="2 3">
    <name type="scientific">Brassica carinata</name>
    <name type="common">Ethiopian mustard</name>
    <name type="synonym">Abyssinian cabbage</name>
    <dbReference type="NCBI Taxonomy" id="52824"/>
    <lineage>
        <taxon>Eukaryota</taxon>
        <taxon>Viridiplantae</taxon>
        <taxon>Streptophyta</taxon>
        <taxon>Embryophyta</taxon>
        <taxon>Tracheophyta</taxon>
        <taxon>Spermatophyta</taxon>
        <taxon>Magnoliopsida</taxon>
        <taxon>eudicotyledons</taxon>
        <taxon>Gunneridae</taxon>
        <taxon>Pentapetalae</taxon>
        <taxon>rosids</taxon>
        <taxon>malvids</taxon>
        <taxon>Brassicales</taxon>
        <taxon>Brassicaceae</taxon>
        <taxon>Brassiceae</taxon>
        <taxon>Brassica</taxon>
    </lineage>
</organism>
<feature type="domain" description="PPM-type phosphatase" evidence="1">
    <location>
        <begin position="50"/>
        <end position="296"/>
    </location>
</feature>
<dbReference type="PANTHER" id="PTHR47992">
    <property type="entry name" value="PROTEIN PHOSPHATASE"/>
    <property type="match status" value="1"/>
</dbReference>
<comment type="caution">
    <text evidence="2">The sequence shown here is derived from an EMBL/GenBank/DDBJ whole genome shotgun (WGS) entry which is preliminary data.</text>
</comment>
<reference evidence="2 3" key="1">
    <citation type="submission" date="2020-02" db="EMBL/GenBank/DDBJ databases">
        <authorList>
            <person name="Ma Q."/>
            <person name="Huang Y."/>
            <person name="Song X."/>
            <person name="Pei D."/>
        </authorList>
    </citation>
    <scope>NUCLEOTIDE SEQUENCE [LARGE SCALE GENOMIC DNA]</scope>
    <source>
        <strain evidence="2">Sxm20200214</strain>
        <tissue evidence="2">Leaf</tissue>
    </source>
</reference>